<dbReference type="AlphaFoldDB" id="A0AA38H8E2"/>
<gene>
    <name evidence="7" type="ORF">MKK02DRAFT_37651</name>
</gene>
<reference evidence="7" key="1">
    <citation type="journal article" date="2022" name="G3 (Bethesda)">
        <title>High quality genome of the basidiomycete yeast Dioszegia hungarica PDD-24b-2 isolated from cloud water.</title>
        <authorList>
            <person name="Jarrige D."/>
            <person name="Haridas S."/>
            <person name="Bleykasten-Grosshans C."/>
            <person name="Joly M."/>
            <person name="Nadalig T."/>
            <person name="Sancelme M."/>
            <person name="Vuilleumier S."/>
            <person name="Grigoriev I.V."/>
            <person name="Amato P."/>
            <person name="Bringel F."/>
        </authorList>
    </citation>
    <scope>NUCLEOTIDE SEQUENCE</scope>
    <source>
        <strain evidence="7">PDD-24b-2</strain>
    </source>
</reference>
<name>A0AA38H8E2_9TREE</name>
<feature type="region of interest" description="Disordered" evidence="6">
    <location>
        <begin position="207"/>
        <end position="257"/>
    </location>
</feature>
<sequence>MLWVASKHYISNPPFSFIIHSQSLSSLFSDAQQLIRNAHAQRELPVKQRRITRETTRQGVSGKMSNKIVPQIYRQIIDDVMASIEADFEEYGMEEEVLQTLQAKWEAKLLETRVADFNRAPGAGPSGSAADIDDSPPADSRTSTASSPPKTAAAGPSSRAAQGYPPSGAGPSGGGLAIPGRPMAQPPIQGWSGQEIQIKQDPDDVLRMRGGAPSEELVDVKPEPNAAGLLPGDEIIDSDLDDSDDELKDADDEEGEGDTDIVFCTYDKVQRVKNKWKTTFKDGMVHINGRDYLFAKCTGEFEW</sequence>
<dbReference type="PANTHER" id="PTHR12694">
    <property type="entry name" value="TRANSCRIPTION INITIATION FACTOR IIA SUBUNIT 1"/>
    <property type="match status" value="1"/>
</dbReference>
<dbReference type="Gene3D" id="1.10.287.100">
    <property type="match status" value="1"/>
</dbReference>
<dbReference type="SMART" id="SM01371">
    <property type="entry name" value="TFIIA"/>
    <property type="match status" value="1"/>
</dbReference>
<dbReference type="FunFam" id="1.10.287.100:FF:000001">
    <property type="entry name" value="Transcription initiation factor IIA subunit"/>
    <property type="match status" value="1"/>
</dbReference>
<dbReference type="SUPFAM" id="SSF47396">
    <property type="entry name" value="Transcription factor IIA (TFIIA), alpha-helical domain"/>
    <property type="match status" value="1"/>
</dbReference>
<dbReference type="RefSeq" id="XP_052944551.1">
    <property type="nucleotide sequence ID" value="XM_053089726.1"/>
</dbReference>
<evidence type="ECO:0000256" key="2">
    <source>
        <dbReference type="ARBA" id="ARBA00010059"/>
    </source>
</evidence>
<feature type="region of interest" description="Disordered" evidence="6">
    <location>
        <begin position="118"/>
        <end position="189"/>
    </location>
</feature>
<dbReference type="GO" id="GO:0006367">
    <property type="term" value="P:transcription initiation at RNA polymerase II promoter"/>
    <property type="evidence" value="ECO:0007669"/>
    <property type="project" value="InterPro"/>
</dbReference>
<feature type="compositionally biased region" description="Acidic residues" evidence="6">
    <location>
        <begin position="234"/>
        <end position="257"/>
    </location>
</feature>
<evidence type="ECO:0000256" key="4">
    <source>
        <dbReference type="ARBA" id="ARBA00023242"/>
    </source>
</evidence>
<evidence type="ECO:0000256" key="5">
    <source>
        <dbReference type="ARBA" id="ARBA00074154"/>
    </source>
</evidence>
<dbReference type="EMBL" id="JAKWFO010000006">
    <property type="protein sequence ID" value="KAI9634774.1"/>
    <property type="molecule type" value="Genomic_DNA"/>
</dbReference>
<keyword evidence="4" id="KW-0539">Nucleus</keyword>
<keyword evidence="8" id="KW-1185">Reference proteome</keyword>
<evidence type="ECO:0000256" key="3">
    <source>
        <dbReference type="ARBA" id="ARBA00023163"/>
    </source>
</evidence>
<feature type="compositionally biased region" description="Low complexity" evidence="6">
    <location>
        <begin position="120"/>
        <end position="130"/>
    </location>
</feature>
<feature type="compositionally biased region" description="Low complexity" evidence="6">
    <location>
        <begin position="137"/>
        <end position="169"/>
    </location>
</feature>
<dbReference type="InterPro" id="IPR004855">
    <property type="entry name" value="TFIIA_asu/bsu"/>
</dbReference>
<dbReference type="Proteomes" id="UP001164286">
    <property type="component" value="Unassembled WGS sequence"/>
</dbReference>
<comment type="subcellular location">
    <subcellularLocation>
        <location evidence="1">Nucleus</location>
    </subcellularLocation>
</comment>
<evidence type="ECO:0000313" key="8">
    <source>
        <dbReference type="Proteomes" id="UP001164286"/>
    </source>
</evidence>
<accession>A0AA38H8E2</accession>
<dbReference type="GO" id="GO:0005672">
    <property type="term" value="C:transcription factor TFIIA complex"/>
    <property type="evidence" value="ECO:0007669"/>
    <property type="project" value="InterPro"/>
</dbReference>
<comment type="similarity">
    <text evidence="2">Belongs to the TFIIA subunit 1 family.</text>
</comment>
<dbReference type="Pfam" id="PF03153">
    <property type="entry name" value="TFIIA"/>
    <property type="match status" value="2"/>
</dbReference>
<dbReference type="InterPro" id="IPR009088">
    <property type="entry name" value="TFIIA_b-brl"/>
</dbReference>
<evidence type="ECO:0000313" key="7">
    <source>
        <dbReference type="EMBL" id="KAI9634774.1"/>
    </source>
</evidence>
<dbReference type="Gene3D" id="2.30.18.10">
    <property type="entry name" value="Transcription factor IIA (TFIIA), beta-barrel domain"/>
    <property type="match status" value="1"/>
</dbReference>
<dbReference type="CDD" id="cd07976">
    <property type="entry name" value="TFIIA_alpha_beta_like"/>
    <property type="match status" value="1"/>
</dbReference>
<organism evidence="7 8">
    <name type="scientific">Dioszegia hungarica</name>
    <dbReference type="NCBI Taxonomy" id="4972"/>
    <lineage>
        <taxon>Eukaryota</taxon>
        <taxon>Fungi</taxon>
        <taxon>Dikarya</taxon>
        <taxon>Basidiomycota</taxon>
        <taxon>Agaricomycotina</taxon>
        <taxon>Tremellomycetes</taxon>
        <taxon>Tremellales</taxon>
        <taxon>Bulleribasidiaceae</taxon>
        <taxon>Dioszegia</taxon>
    </lineage>
</organism>
<proteinExistence type="inferred from homology"/>
<dbReference type="SUPFAM" id="SSF50784">
    <property type="entry name" value="Transcription factor IIA (TFIIA), beta-barrel domain"/>
    <property type="match status" value="1"/>
</dbReference>
<dbReference type="GeneID" id="77728931"/>
<protein>
    <recommendedName>
        <fullName evidence="5">Transcription initiation factor IIA large subunit</fullName>
    </recommendedName>
</protein>
<dbReference type="PANTHER" id="PTHR12694:SF8">
    <property type="entry name" value="TRANSCRIPTION INITIATION FACTOR IIA SUBUNIT 1"/>
    <property type="match status" value="1"/>
</dbReference>
<keyword evidence="3" id="KW-0804">Transcription</keyword>
<evidence type="ECO:0000256" key="1">
    <source>
        <dbReference type="ARBA" id="ARBA00004123"/>
    </source>
</evidence>
<comment type="caution">
    <text evidence="7">The sequence shown here is derived from an EMBL/GenBank/DDBJ whole genome shotgun (WGS) entry which is preliminary data.</text>
</comment>
<evidence type="ECO:0000256" key="6">
    <source>
        <dbReference type="SAM" id="MobiDB-lite"/>
    </source>
</evidence>